<dbReference type="RefSeq" id="WP_008486305.1">
    <property type="nucleotide sequence ID" value="NZ_AMRI01000030.1"/>
</dbReference>
<dbReference type="InterPro" id="IPR029063">
    <property type="entry name" value="SAM-dependent_MTases_sf"/>
</dbReference>
<evidence type="ECO:0000259" key="4">
    <source>
        <dbReference type="Pfam" id="PF05175"/>
    </source>
</evidence>
<evidence type="ECO:0000313" key="6">
    <source>
        <dbReference type="Proteomes" id="UP000006755"/>
    </source>
</evidence>
<keyword evidence="2 5" id="KW-0808">Transferase</keyword>
<accession>K2JD03</accession>
<dbReference type="EMBL" id="AMRI01000030">
    <property type="protein sequence ID" value="EKE68499.1"/>
    <property type="molecule type" value="Genomic_DNA"/>
</dbReference>
<evidence type="ECO:0000313" key="5">
    <source>
        <dbReference type="EMBL" id="EKE68499.1"/>
    </source>
</evidence>
<dbReference type="GO" id="GO:0003676">
    <property type="term" value="F:nucleic acid binding"/>
    <property type="evidence" value="ECO:0007669"/>
    <property type="project" value="InterPro"/>
</dbReference>
<comment type="caution">
    <text evidence="5">The sequence shown here is derived from an EMBL/GenBank/DDBJ whole genome shotgun (WGS) entry which is preliminary data.</text>
</comment>
<dbReference type="PROSITE" id="PS00092">
    <property type="entry name" value="N6_MTASE"/>
    <property type="match status" value="1"/>
</dbReference>
<dbReference type="SUPFAM" id="SSF53335">
    <property type="entry name" value="S-adenosyl-L-methionine-dependent methyltransferases"/>
    <property type="match status" value="1"/>
</dbReference>
<dbReference type="eggNOG" id="COG4123">
    <property type="taxonomic scope" value="Bacteria"/>
</dbReference>
<name>K2JD03_9GAMM</name>
<protein>
    <submittedName>
        <fullName evidence="5">S-adenosyl-L-methionine-dependent methyltransferase</fullName>
    </submittedName>
</protein>
<dbReference type="InterPro" id="IPR002052">
    <property type="entry name" value="DNA_methylase_N6_adenine_CS"/>
</dbReference>
<dbReference type="PANTHER" id="PTHR47739">
    <property type="entry name" value="TRNA1(VAL) (ADENINE(37)-N6)-METHYLTRANSFERASE"/>
    <property type="match status" value="1"/>
</dbReference>
<dbReference type="PANTHER" id="PTHR47739:SF1">
    <property type="entry name" value="TRNA1(VAL) (ADENINE(37)-N6)-METHYLTRANSFERASE"/>
    <property type="match status" value="1"/>
</dbReference>
<evidence type="ECO:0000256" key="1">
    <source>
        <dbReference type="ARBA" id="ARBA00022603"/>
    </source>
</evidence>
<dbReference type="STRING" id="745411.B3C1_16847"/>
<sequence>MKVGTDGVVLGLWAALPQGGRVLDIGAGTALVSLMLAQRGPALALDAVEIDPGACQQARDNVAASPFSAQISLHQGDVAAFAGGPYELVVSNPPFFTPQVRSADDRRDQARHVAALPPEVLAAQCLRLGAKEVAMVLPWDDHLLWAQPLAQAGYQLYRRCALYSVEGKAQPVRALLQWSQSPKPLDENSLVLRDPQGQWTPAFRALGRDFYLHF</sequence>
<organism evidence="5 6">
    <name type="scientific">Gallaecimonas xiamenensis 3-C-1</name>
    <dbReference type="NCBI Taxonomy" id="745411"/>
    <lineage>
        <taxon>Bacteria</taxon>
        <taxon>Pseudomonadati</taxon>
        <taxon>Pseudomonadota</taxon>
        <taxon>Gammaproteobacteria</taxon>
        <taxon>Enterobacterales</taxon>
        <taxon>Gallaecimonadaceae</taxon>
        <taxon>Gallaecimonas</taxon>
    </lineage>
</organism>
<dbReference type="InterPro" id="IPR050210">
    <property type="entry name" value="tRNA_Adenine-N(6)_MTase"/>
</dbReference>
<proteinExistence type="predicted"/>
<dbReference type="InterPro" id="IPR020596">
    <property type="entry name" value="rRNA_Ade_Mease_Trfase_CS"/>
</dbReference>
<keyword evidence="6" id="KW-1185">Reference proteome</keyword>
<keyword evidence="1 5" id="KW-0489">Methyltransferase</keyword>
<dbReference type="Proteomes" id="UP000006755">
    <property type="component" value="Unassembled WGS sequence"/>
</dbReference>
<dbReference type="Gene3D" id="3.40.50.150">
    <property type="entry name" value="Vaccinia Virus protein VP39"/>
    <property type="match status" value="1"/>
</dbReference>
<dbReference type="PROSITE" id="PS01131">
    <property type="entry name" value="RRNA_A_DIMETH"/>
    <property type="match status" value="1"/>
</dbReference>
<gene>
    <name evidence="5" type="ORF">B3C1_16847</name>
</gene>
<dbReference type="InterPro" id="IPR007848">
    <property type="entry name" value="Small_mtfrase_dom"/>
</dbReference>
<reference evidence="5 6" key="1">
    <citation type="journal article" date="2012" name="J. Bacteriol.">
        <title>Genome Sequence of Gallaecimonas xiamenensis Type Strain 3-C-1.</title>
        <authorList>
            <person name="Lai Q."/>
            <person name="Wang L."/>
            <person name="Wang W."/>
            <person name="Shao Z."/>
        </authorList>
    </citation>
    <scope>NUCLEOTIDE SEQUENCE [LARGE SCALE GENOMIC DNA]</scope>
    <source>
        <strain evidence="5 6">3-C-1</strain>
    </source>
</reference>
<dbReference type="PATRIC" id="fig|745411.4.peg.3318"/>
<keyword evidence="3" id="KW-0949">S-adenosyl-L-methionine</keyword>
<evidence type="ECO:0000256" key="2">
    <source>
        <dbReference type="ARBA" id="ARBA00022679"/>
    </source>
</evidence>
<evidence type="ECO:0000256" key="3">
    <source>
        <dbReference type="ARBA" id="ARBA00022691"/>
    </source>
</evidence>
<dbReference type="CDD" id="cd02440">
    <property type="entry name" value="AdoMet_MTases"/>
    <property type="match status" value="1"/>
</dbReference>
<dbReference type="Pfam" id="PF05175">
    <property type="entry name" value="MTS"/>
    <property type="match status" value="1"/>
</dbReference>
<feature type="domain" description="Methyltransferase small" evidence="4">
    <location>
        <begin position="18"/>
        <end position="99"/>
    </location>
</feature>
<dbReference type="GO" id="GO:0000179">
    <property type="term" value="F:rRNA (adenine-N6,N6-)-dimethyltransferase activity"/>
    <property type="evidence" value="ECO:0007669"/>
    <property type="project" value="InterPro"/>
</dbReference>
<dbReference type="AlphaFoldDB" id="K2JD03"/>